<evidence type="ECO:0000256" key="4">
    <source>
        <dbReference type="ARBA" id="ARBA00022723"/>
    </source>
</evidence>
<dbReference type="PANTHER" id="PTHR32303">
    <property type="entry name" value="QUINOPROTEIN ALCOHOL DEHYDROGENASE (CYTOCHROME C)"/>
    <property type="match status" value="1"/>
</dbReference>
<dbReference type="InterPro" id="IPR011047">
    <property type="entry name" value="Quinoprotein_ADH-like_sf"/>
</dbReference>
<evidence type="ECO:0000259" key="10">
    <source>
        <dbReference type="PROSITE" id="PS51007"/>
    </source>
</evidence>
<protein>
    <submittedName>
        <fullName evidence="11">PQQ-binding-like beta-propeller repeat protein</fullName>
    </submittedName>
</protein>
<evidence type="ECO:0000256" key="5">
    <source>
        <dbReference type="ARBA" id="ARBA00022729"/>
    </source>
</evidence>
<dbReference type="PROSITE" id="PS51007">
    <property type="entry name" value="CYTC"/>
    <property type="match status" value="1"/>
</dbReference>
<dbReference type="SUPFAM" id="SSF46626">
    <property type="entry name" value="Cytochrome c"/>
    <property type="match status" value="1"/>
</dbReference>
<keyword evidence="4 8" id="KW-0479">Metal-binding</keyword>
<dbReference type="Gene3D" id="2.140.10.10">
    <property type="entry name" value="Quinoprotein alcohol dehydrogenase-like superfamily"/>
    <property type="match status" value="2"/>
</dbReference>
<feature type="signal peptide" evidence="9">
    <location>
        <begin position="1"/>
        <end position="21"/>
    </location>
</feature>
<evidence type="ECO:0000256" key="7">
    <source>
        <dbReference type="ARBA" id="ARBA00023004"/>
    </source>
</evidence>
<evidence type="ECO:0000256" key="2">
    <source>
        <dbReference type="ARBA" id="ARBA00008156"/>
    </source>
</evidence>
<comment type="cofactor">
    <cofactor evidence="1">
        <name>pyrroloquinoline quinone</name>
        <dbReference type="ChEBI" id="CHEBI:58442"/>
    </cofactor>
</comment>
<dbReference type="RefSeq" id="WP_248480729.1">
    <property type="nucleotide sequence ID" value="NZ_JALPRF010000013.1"/>
</dbReference>
<evidence type="ECO:0000256" key="6">
    <source>
        <dbReference type="ARBA" id="ARBA00023002"/>
    </source>
</evidence>
<dbReference type="EMBL" id="JALPRF010000013">
    <property type="protein sequence ID" value="MCK8495916.1"/>
    <property type="molecule type" value="Genomic_DNA"/>
</dbReference>
<dbReference type="InterPro" id="IPR036909">
    <property type="entry name" value="Cyt_c-like_dom_sf"/>
</dbReference>
<keyword evidence="7 8" id="KW-0408">Iron</keyword>
<dbReference type="InterPro" id="IPR002372">
    <property type="entry name" value="PQQ_rpt_dom"/>
</dbReference>
<gene>
    <name evidence="11" type="ORF">M0L20_28885</name>
</gene>
<dbReference type="CDD" id="cd10280">
    <property type="entry name" value="PQQ_mGDH"/>
    <property type="match status" value="1"/>
</dbReference>
<dbReference type="PANTHER" id="PTHR32303:SF4">
    <property type="entry name" value="QUINOPROTEIN GLUCOSE DEHYDROGENASE"/>
    <property type="match status" value="1"/>
</dbReference>
<sequence length="711" mass="77763">MKRLLLPLGALAALTFGWSHFTQNLTDDKPNDNTNWSEYLGGLDRNHYSALSQITPDNVTNLKVAWTYATPDSGQIQTNPIIVDGVLYGVSPTVKVFALDAKTGKEIWTAGDPLKAWYSTCRGVTYWQSEGPGEPDKRILYTVGPLLYALDVRTGKPIPSFGENGHADLHDGLGQAAKDKFIISNTPGTIFGDLIVMPVRVAEEVGGAPGYIRAFNVRTGKLAWTFRTIPYPNEYGYNTWPKEAYRNPDIGAANNWSGMAVDRRRGIIYVPTGSPSYDFYGGNRHGQNLFANCLLALDAKTGKRLWHFQAVHHDLWDRDFPAPPNLVTVTQNGKKIDAVAQVTKSGFVFVFDRVTGKPLFPIKEVPVPKSDIPGEMTWPTQPVPQKPAPFARQSMTEADINPHSGDRDSLKAVLRSVGKRFYEPISKQGSLMFPGTDGGAEWGGAAADPDGILYVNANDVPWIFKMIDAPKADELAHLSPGQRVYTQNCISCHGPERKGNARSGYPSLVDIGQRRDRPYVMQIVSNGKGMMPGFTALSADDKQALIAFLFGEEKQEVGSAATMAKIKEPYLPYKVTGYNKFQDSRGYPAIAPPWGTLNAINLNTGEYLWKIPLGEDKALKAKGIRNTGTENYGGPVITASGLLFIAATKDEKFRAFDKKTGKLLWETDLPAAGFATPATYQVNGKQYVVIACGGAKLGAKKGNQYVAFALP</sequence>
<organism evidence="11 12">
    <name type="scientific">Spirosoma liriopis</name>
    <dbReference type="NCBI Taxonomy" id="2937440"/>
    <lineage>
        <taxon>Bacteria</taxon>
        <taxon>Pseudomonadati</taxon>
        <taxon>Bacteroidota</taxon>
        <taxon>Cytophagia</taxon>
        <taxon>Cytophagales</taxon>
        <taxon>Cytophagaceae</taxon>
        <taxon>Spirosoma</taxon>
    </lineage>
</organism>
<comment type="similarity">
    <text evidence="2">Belongs to the bacterial PQQ dehydrogenase family.</text>
</comment>
<dbReference type="Pfam" id="PF01011">
    <property type="entry name" value="PQQ"/>
    <property type="match status" value="2"/>
</dbReference>
<evidence type="ECO:0000313" key="11">
    <source>
        <dbReference type="EMBL" id="MCK8495916.1"/>
    </source>
</evidence>
<dbReference type="InterPro" id="IPR009056">
    <property type="entry name" value="Cyt_c-like_dom"/>
</dbReference>
<evidence type="ECO:0000256" key="9">
    <source>
        <dbReference type="SAM" id="SignalP"/>
    </source>
</evidence>
<feature type="domain" description="Cytochrome c" evidence="10">
    <location>
        <begin position="476"/>
        <end position="553"/>
    </location>
</feature>
<dbReference type="Proteomes" id="UP001202180">
    <property type="component" value="Unassembled WGS sequence"/>
</dbReference>
<evidence type="ECO:0000256" key="3">
    <source>
        <dbReference type="ARBA" id="ARBA00022617"/>
    </source>
</evidence>
<keyword evidence="5 9" id="KW-0732">Signal</keyword>
<keyword evidence="6" id="KW-0560">Oxidoreductase</keyword>
<dbReference type="SUPFAM" id="SSF50998">
    <property type="entry name" value="Quinoprotein alcohol dehydrogenase-like"/>
    <property type="match status" value="1"/>
</dbReference>
<feature type="chain" id="PRO_5046702305" evidence="9">
    <location>
        <begin position="22"/>
        <end position="711"/>
    </location>
</feature>
<dbReference type="SMART" id="SM00564">
    <property type="entry name" value="PQQ"/>
    <property type="match status" value="4"/>
</dbReference>
<dbReference type="InterPro" id="IPR017511">
    <property type="entry name" value="PQQ_mDH"/>
</dbReference>
<keyword evidence="12" id="KW-1185">Reference proteome</keyword>
<dbReference type="Pfam" id="PF13442">
    <property type="entry name" value="Cytochrome_CBB3"/>
    <property type="match status" value="1"/>
</dbReference>
<dbReference type="InterPro" id="IPR018391">
    <property type="entry name" value="PQQ_b-propeller_rpt"/>
</dbReference>
<keyword evidence="3 8" id="KW-0349">Heme</keyword>
<accession>A0ABT0HUR3</accession>
<evidence type="ECO:0000256" key="1">
    <source>
        <dbReference type="ARBA" id="ARBA00001931"/>
    </source>
</evidence>
<evidence type="ECO:0000256" key="8">
    <source>
        <dbReference type="PROSITE-ProRule" id="PRU00433"/>
    </source>
</evidence>
<reference evidence="11 12" key="1">
    <citation type="submission" date="2022-04" db="EMBL/GenBank/DDBJ databases">
        <title>Spirosoma sp. strain RP8 genome sequencing and assembly.</title>
        <authorList>
            <person name="Jung Y."/>
        </authorList>
    </citation>
    <scope>NUCLEOTIDE SEQUENCE [LARGE SCALE GENOMIC DNA]</scope>
    <source>
        <strain evidence="11 12">RP8</strain>
    </source>
</reference>
<comment type="caution">
    <text evidence="11">The sequence shown here is derived from an EMBL/GenBank/DDBJ whole genome shotgun (WGS) entry which is preliminary data.</text>
</comment>
<name>A0ABT0HUR3_9BACT</name>
<proteinExistence type="inferred from homology"/>
<evidence type="ECO:0000313" key="12">
    <source>
        <dbReference type="Proteomes" id="UP001202180"/>
    </source>
</evidence>